<dbReference type="PIRSF" id="PIRSF001617">
    <property type="entry name" value="Alpha-AR"/>
    <property type="match status" value="1"/>
</dbReference>
<feature type="coiled-coil region" evidence="1">
    <location>
        <begin position="1463"/>
        <end position="1490"/>
    </location>
</feature>
<reference evidence="3 4" key="1">
    <citation type="submission" date="2023-11" db="EMBL/GenBank/DDBJ databases">
        <title>Unpublished Manusciprt.</title>
        <authorList>
            <person name="Saticioglu I.B."/>
            <person name="Ay H."/>
            <person name="Ajmi N."/>
            <person name="Altun S."/>
            <person name="Duman M."/>
        </authorList>
    </citation>
    <scope>NUCLEOTIDE SEQUENCE [LARGE SCALE GENOMIC DNA]</scope>
    <source>
        <strain evidence="3 4">Fl-318</strain>
    </source>
</reference>
<comment type="caution">
    <text evidence="3">The sequence shown here is derived from an EMBL/GenBank/DDBJ whole genome shotgun (WGS) entry which is preliminary data.</text>
</comment>
<dbReference type="RefSeq" id="WP_230002497.1">
    <property type="nucleotide sequence ID" value="NZ_CP087134.1"/>
</dbReference>
<dbReference type="PROSITE" id="PS50075">
    <property type="entry name" value="CARRIER"/>
    <property type="match status" value="1"/>
</dbReference>
<proteinExistence type="predicted"/>
<dbReference type="Gene3D" id="3.40.50.12780">
    <property type="entry name" value="N-terminal domain of ligase-like"/>
    <property type="match status" value="1"/>
</dbReference>
<dbReference type="SUPFAM" id="SSF56801">
    <property type="entry name" value="Acetyl-CoA synthetase-like"/>
    <property type="match status" value="2"/>
</dbReference>
<protein>
    <submittedName>
        <fullName evidence="3">LLM class flavin-dependent oxidoreductase</fullName>
    </submittedName>
</protein>
<dbReference type="NCBIfam" id="TIGR04020">
    <property type="entry name" value="seco_metab_LLM"/>
    <property type="match status" value="1"/>
</dbReference>
<dbReference type="PANTHER" id="PTHR45527">
    <property type="entry name" value="NONRIBOSOMAL PEPTIDE SYNTHETASE"/>
    <property type="match status" value="1"/>
</dbReference>
<dbReference type="InterPro" id="IPR036661">
    <property type="entry name" value="Luciferase-like_sf"/>
</dbReference>
<dbReference type="EMBL" id="JAWXVI010000001">
    <property type="protein sequence ID" value="MDX6188099.1"/>
    <property type="molecule type" value="Genomic_DNA"/>
</dbReference>
<evidence type="ECO:0000313" key="4">
    <source>
        <dbReference type="Proteomes" id="UP001273350"/>
    </source>
</evidence>
<dbReference type="InterPro" id="IPR025110">
    <property type="entry name" value="AMP-bd_C"/>
</dbReference>
<name>A0ABU4R690_9FLAO</name>
<evidence type="ECO:0000256" key="1">
    <source>
        <dbReference type="SAM" id="Coils"/>
    </source>
</evidence>
<dbReference type="CDD" id="cd19531">
    <property type="entry name" value="LCL_NRPS-like"/>
    <property type="match status" value="1"/>
</dbReference>
<dbReference type="Pfam" id="PF00550">
    <property type="entry name" value="PP-binding"/>
    <property type="match status" value="1"/>
</dbReference>
<dbReference type="Pfam" id="PF00501">
    <property type="entry name" value="AMP-binding"/>
    <property type="match status" value="2"/>
</dbReference>
<dbReference type="Proteomes" id="UP001273350">
    <property type="component" value="Unassembled WGS sequence"/>
</dbReference>
<dbReference type="InterPro" id="IPR009081">
    <property type="entry name" value="PP-bd_ACP"/>
</dbReference>
<dbReference type="InterPro" id="IPR036736">
    <property type="entry name" value="ACP-like_sf"/>
</dbReference>
<evidence type="ECO:0000259" key="2">
    <source>
        <dbReference type="PROSITE" id="PS50075"/>
    </source>
</evidence>
<dbReference type="InterPro" id="IPR042099">
    <property type="entry name" value="ANL_N_sf"/>
</dbReference>
<gene>
    <name evidence="3" type="ORF">SGQ83_01965</name>
</gene>
<dbReference type="Gene3D" id="3.20.20.30">
    <property type="entry name" value="Luciferase-like domain"/>
    <property type="match status" value="1"/>
</dbReference>
<dbReference type="InterPro" id="IPR045851">
    <property type="entry name" value="AMP-bd_C_sf"/>
</dbReference>
<dbReference type="Gene3D" id="3.30.300.30">
    <property type="match status" value="1"/>
</dbReference>
<accession>A0ABU4R690</accession>
<keyword evidence="1" id="KW-0175">Coiled coil</keyword>
<feature type="domain" description="Carrier" evidence="2">
    <location>
        <begin position="1390"/>
        <end position="1465"/>
    </location>
</feature>
<dbReference type="SUPFAM" id="SSF51679">
    <property type="entry name" value="Bacterial luciferase-like"/>
    <property type="match status" value="1"/>
</dbReference>
<dbReference type="Pfam" id="PF00296">
    <property type="entry name" value="Bac_luciferase"/>
    <property type="match status" value="1"/>
</dbReference>
<dbReference type="Pfam" id="PF00668">
    <property type="entry name" value="Condensation"/>
    <property type="match status" value="1"/>
</dbReference>
<dbReference type="Gene3D" id="3.30.559.10">
    <property type="entry name" value="Chloramphenicol acetyltransferase-like domain"/>
    <property type="match status" value="1"/>
</dbReference>
<dbReference type="InterPro" id="IPR020845">
    <property type="entry name" value="AMP-binding_CS"/>
</dbReference>
<dbReference type="InterPro" id="IPR023213">
    <property type="entry name" value="CAT-like_dom_sf"/>
</dbReference>
<organism evidence="3 4">
    <name type="scientific">Flavobacterium cupriresistens</name>
    <dbReference type="NCBI Taxonomy" id="2893885"/>
    <lineage>
        <taxon>Bacteria</taxon>
        <taxon>Pseudomonadati</taxon>
        <taxon>Bacteroidota</taxon>
        <taxon>Flavobacteriia</taxon>
        <taxon>Flavobacteriales</taxon>
        <taxon>Flavobacteriaceae</taxon>
        <taxon>Flavobacterium</taxon>
    </lineage>
</organism>
<dbReference type="InterPro" id="IPR024011">
    <property type="entry name" value="Biosynth_lucif-like_mOase_dom"/>
</dbReference>
<dbReference type="InterPro" id="IPR011251">
    <property type="entry name" value="Luciferase-like_dom"/>
</dbReference>
<dbReference type="InterPro" id="IPR001242">
    <property type="entry name" value="Condensation_dom"/>
</dbReference>
<sequence length="1490" mass="169535">MKAASILKEIRLKGLDVKLSGENLELIFLEEDIDNSLIELVKENKESILDYLKKITLVSSSNKILKAAKKELYPVTSSQLRFWILCQMEDINSAYNLPIVLKLEGDINTGKLQQAVNALVMRHEVLRTHFVLQENGEIAQKVLQEADFQMEVRNNCSDEEIKSIVTDFIKSPFELKESSFLKTLLLHKNDKEYYLGINIHHIISDGASLEILMSDLAQIYNSLVSENPINLQELPIQFKDYAEWVSDKENVKSEEKYWLEKFSGELPVINLPTYQSRPALKTYKGSSYTHTISQKNLKSLRVFSSENKGTLFMSLMAAVNGLLYRYTSQTDIILGTPVSGRNHAELQNQIGLYINTLPIRMQFQGDSSFLDLFNLQKQTLEEAYSNSGYSFGDLVDKLNLSRDVSRSPLFDILVAHQQKNDESISSDLFFEGLKCSFYTNYESTVSKYDLTFTFFEDESNLSLSIEYNTDLFQKKFIEDLAVNYENFIAQSVKEPQLDIKSTKYLDSKQIEELLNKFNATTHQYDTKATTVSLFQKQAMLFPEKIALVCDGKEMTYKELDEKSTRLASYLHKQDVQSNTTVGVCLGRSMEMMIAILGILKSGASYLPLDPFYPLDRIDYIIEHSKTKIVLTDQETQDIISKNVKTISVATLDAESLEASYLPEIESSSLAYVIYTSGSTGKPKGVKVSHRNLVNFMEGMNLKFDQTTQHEVWLAMTSISFDISILELLWTLTRGSKVVIHLERPVPILPKPKMDFSLFYFPTGTSSETNKYKLLIEGAGYADKNGFEAIWVPERHFHDFGDQFPNPSIAAAAVSTITKNIKLRSGSVVLPLHDPVRVAEEWSMIDNLSEGRVELSIASGWHPNDFVLAPNDYQNRHQLMHEKIDLLKKLWRGETLTRKNGIGKDFEFKIHPTPVQKELPIWVTAAGSVETFRYAGSIGANVLTHLLGQSIEDLGEKIEVYRQTLKENGFDSQKGKVALMLHTYVGNNAEEVKNIVEEPFKNYLRNSLDLLKPLAEEQGLDLKSDEEALLDMGFLRFYKSSSLFGTPETCLEIINRAYNINVNEIACLIDFGVEEKKVLENLDHLFSLKELVRRSKVQYDFIVNRMNKLTSDEEVTTLIQQHKVTHMQSTPSFYEEFLLNTKGKEALQQIKTLLVGGEALKKALAEKLLSEVKNDIYNMYGPTETTIWSSVKTVATSNDVTLGKPIANTKIYILDAYNQLCPVGVSGELCIGGDGVSLGYLHNDELTSSQFIDNPFEYNQKIYKTGDLARWISNGELEYQGRIDSQVKIKGHRIELKEIENVILEHETVTQSAISTFENKGQTFLVAYIKTASYTEENSIKEFLRLRLPHYMIPQYVITLDDFPQTPNGKIDYKKLPAPNEEISATKNYVAPRNEMEEKLATLWGDYLKLEQISIDDNFFEIGGNSMKAFQLLAILNTALHTDLKIISFFQYPTIRTLGENLNQDKLSNTVKIEENEMEDVEELMDFMNDL</sequence>
<keyword evidence="4" id="KW-1185">Reference proteome</keyword>
<dbReference type="SUPFAM" id="SSF47336">
    <property type="entry name" value="ACP-like"/>
    <property type="match status" value="1"/>
</dbReference>
<dbReference type="Pfam" id="PF13193">
    <property type="entry name" value="AMP-binding_C"/>
    <property type="match status" value="1"/>
</dbReference>
<dbReference type="PROSITE" id="PS00455">
    <property type="entry name" value="AMP_BINDING"/>
    <property type="match status" value="1"/>
</dbReference>
<evidence type="ECO:0000313" key="3">
    <source>
        <dbReference type="EMBL" id="MDX6188099.1"/>
    </source>
</evidence>
<dbReference type="Gene3D" id="3.30.559.30">
    <property type="entry name" value="Nonribosomal peptide synthetase, condensation domain"/>
    <property type="match status" value="1"/>
</dbReference>
<dbReference type="Gene3D" id="3.40.50.980">
    <property type="match status" value="2"/>
</dbReference>
<dbReference type="Gene3D" id="1.10.1200.10">
    <property type="entry name" value="ACP-like"/>
    <property type="match status" value="1"/>
</dbReference>
<dbReference type="InterPro" id="IPR000873">
    <property type="entry name" value="AMP-dep_synth/lig_dom"/>
</dbReference>
<dbReference type="PANTHER" id="PTHR45527:SF1">
    <property type="entry name" value="FATTY ACID SYNTHASE"/>
    <property type="match status" value="1"/>
</dbReference>
<dbReference type="SUPFAM" id="SSF52777">
    <property type="entry name" value="CoA-dependent acyltransferases"/>
    <property type="match status" value="2"/>
</dbReference>